<comment type="caution">
    <text evidence="1">The sequence shown here is derived from an EMBL/GenBank/DDBJ whole genome shotgun (WGS) entry which is preliminary data.</text>
</comment>
<keyword evidence="2" id="KW-1185">Reference proteome</keyword>
<reference evidence="1" key="1">
    <citation type="submission" date="2020-07" db="EMBL/GenBank/DDBJ databases">
        <title>Multicomponent nature underlies the extraordinary mechanical properties of spider dragline silk.</title>
        <authorList>
            <person name="Kono N."/>
            <person name="Nakamura H."/>
            <person name="Mori M."/>
            <person name="Yoshida Y."/>
            <person name="Ohtoshi R."/>
            <person name="Malay A.D."/>
            <person name="Moran D.A.P."/>
            <person name="Tomita M."/>
            <person name="Numata K."/>
            <person name="Arakawa K."/>
        </authorList>
    </citation>
    <scope>NUCLEOTIDE SEQUENCE</scope>
</reference>
<accession>A0A8X6FGB7</accession>
<organism evidence="1 2">
    <name type="scientific">Trichonephila clavata</name>
    <name type="common">Joro spider</name>
    <name type="synonym">Nephila clavata</name>
    <dbReference type="NCBI Taxonomy" id="2740835"/>
    <lineage>
        <taxon>Eukaryota</taxon>
        <taxon>Metazoa</taxon>
        <taxon>Ecdysozoa</taxon>
        <taxon>Arthropoda</taxon>
        <taxon>Chelicerata</taxon>
        <taxon>Arachnida</taxon>
        <taxon>Araneae</taxon>
        <taxon>Araneomorphae</taxon>
        <taxon>Entelegynae</taxon>
        <taxon>Araneoidea</taxon>
        <taxon>Nephilidae</taxon>
        <taxon>Trichonephila</taxon>
    </lineage>
</organism>
<sequence length="105" mass="11595">MCQKQTRRKLIKEAKENFPSSSADLETASVKSAELHYSVPSASLEKNIFFDEIAHFFPPLSAHATSEIIFLGQNLHGSHNIKTGAHTKLELLTKVSKVSFPTTIA</sequence>
<evidence type="ECO:0000313" key="2">
    <source>
        <dbReference type="Proteomes" id="UP000887116"/>
    </source>
</evidence>
<evidence type="ECO:0000313" key="1">
    <source>
        <dbReference type="EMBL" id="GFQ79403.1"/>
    </source>
</evidence>
<proteinExistence type="predicted"/>
<protein>
    <submittedName>
        <fullName evidence="1">Uncharacterized protein</fullName>
    </submittedName>
</protein>
<name>A0A8X6FGB7_TRICU</name>
<dbReference type="OrthoDB" id="6414852at2759"/>
<gene>
    <name evidence="1" type="ORF">TNCT_282001</name>
</gene>
<dbReference type="Proteomes" id="UP000887116">
    <property type="component" value="Unassembled WGS sequence"/>
</dbReference>
<dbReference type="EMBL" id="BMAO01012161">
    <property type="protein sequence ID" value="GFQ79403.1"/>
    <property type="molecule type" value="Genomic_DNA"/>
</dbReference>
<dbReference type="AlphaFoldDB" id="A0A8X6FGB7"/>